<protein>
    <submittedName>
        <fullName evidence="2">Uncharacterized protein</fullName>
    </submittedName>
</protein>
<evidence type="ECO:0000313" key="2">
    <source>
        <dbReference type="EMBL" id="MBW87696.1"/>
    </source>
</evidence>
<name>A0A2P2J2H1_RHIMU</name>
<sequence length="41" mass="4599">MGMILGNSLVMYQSFLALVPLGGDFLDYICMFNILVFQLPI</sequence>
<dbReference type="AlphaFoldDB" id="A0A2P2J2H1"/>
<organism evidence="2">
    <name type="scientific">Rhizophora mucronata</name>
    <name type="common">Asiatic mangrove</name>
    <dbReference type="NCBI Taxonomy" id="61149"/>
    <lineage>
        <taxon>Eukaryota</taxon>
        <taxon>Viridiplantae</taxon>
        <taxon>Streptophyta</taxon>
        <taxon>Embryophyta</taxon>
        <taxon>Tracheophyta</taxon>
        <taxon>Spermatophyta</taxon>
        <taxon>Magnoliopsida</taxon>
        <taxon>eudicotyledons</taxon>
        <taxon>Gunneridae</taxon>
        <taxon>Pentapetalae</taxon>
        <taxon>rosids</taxon>
        <taxon>fabids</taxon>
        <taxon>Malpighiales</taxon>
        <taxon>Rhizophoraceae</taxon>
        <taxon>Rhizophora</taxon>
    </lineage>
</organism>
<evidence type="ECO:0000256" key="1">
    <source>
        <dbReference type="SAM" id="Phobius"/>
    </source>
</evidence>
<reference evidence="2" key="1">
    <citation type="submission" date="2018-02" db="EMBL/GenBank/DDBJ databases">
        <title>Rhizophora mucronata_Transcriptome.</title>
        <authorList>
            <person name="Meera S.P."/>
            <person name="Sreeshan A."/>
            <person name="Augustine A."/>
        </authorList>
    </citation>
    <scope>NUCLEOTIDE SEQUENCE</scope>
    <source>
        <tissue evidence="2">Leaf</tissue>
    </source>
</reference>
<keyword evidence="1" id="KW-0812">Transmembrane</keyword>
<keyword evidence="1" id="KW-0472">Membrane</keyword>
<dbReference type="EMBL" id="GGEC01007213">
    <property type="protein sequence ID" value="MBW87696.1"/>
    <property type="molecule type" value="Transcribed_RNA"/>
</dbReference>
<feature type="transmembrane region" description="Helical" evidence="1">
    <location>
        <begin position="12"/>
        <end position="37"/>
    </location>
</feature>
<proteinExistence type="predicted"/>
<keyword evidence="1" id="KW-1133">Transmembrane helix</keyword>
<accession>A0A2P2J2H1</accession>